<accession>A0AA36HGQ6</accession>
<dbReference type="Proteomes" id="UP001176961">
    <property type="component" value="Unassembled WGS sequence"/>
</dbReference>
<protein>
    <submittedName>
        <fullName evidence="1">Uncharacterized protein</fullName>
    </submittedName>
</protein>
<reference evidence="1" key="1">
    <citation type="submission" date="2023-07" db="EMBL/GenBank/DDBJ databases">
        <authorList>
            <consortium name="CYATHOMIX"/>
        </authorList>
    </citation>
    <scope>NUCLEOTIDE SEQUENCE</scope>
    <source>
        <strain evidence="1">N/A</strain>
    </source>
</reference>
<dbReference type="AlphaFoldDB" id="A0AA36HGQ6"/>
<dbReference type="EMBL" id="CATQJL010000326">
    <property type="protein sequence ID" value="CAJ0610091.1"/>
    <property type="molecule type" value="Genomic_DNA"/>
</dbReference>
<comment type="caution">
    <text evidence="1">The sequence shown here is derived from an EMBL/GenBank/DDBJ whole genome shotgun (WGS) entry which is preliminary data.</text>
</comment>
<evidence type="ECO:0000313" key="2">
    <source>
        <dbReference type="Proteomes" id="UP001176961"/>
    </source>
</evidence>
<evidence type="ECO:0000313" key="1">
    <source>
        <dbReference type="EMBL" id="CAJ0610091.1"/>
    </source>
</evidence>
<proteinExistence type="predicted"/>
<keyword evidence="2" id="KW-1185">Reference proteome</keyword>
<name>A0AA36HGQ6_CYLNA</name>
<feature type="non-terminal residue" evidence="1">
    <location>
        <position position="1"/>
    </location>
</feature>
<sequence length="79" mass="9231">MRTTRPKHIFKAQAPEEDELQGDHTCSLEAQDEEASFMAQRFLLSIWRSSRRTKWGAFRHENQVSEARALSEIIDILTQ</sequence>
<organism evidence="1 2">
    <name type="scientific">Cylicocyclus nassatus</name>
    <name type="common">Nematode worm</name>
    <dbReference type="NCBI Taxonomy" id="53992"/>
    <lineage>
        <taxon>Eukaryota</taxon>
        <taxon>Metazoa</taxon>
        <taxon>Ecdysozoa</taxon>
        <taxon>Nematoda</taxon>
        <taxon>Chromadorea</taxon>
        <taxon>Rhabditida</taxon>
        <taxon>Rhabditina</taxon>
        <taxon>Rhabditomorpha</taxon>
        <taxon>Strongyloidea</taxon>
        <taxon>Strongylidae</taxon>
        <taxon>Cylicocyclus</taxon>
    </lineage>
</organism>
<gene>
    <name evidence="1" type="ORF">CYNAS_LOCUS22074</name>
</gene>